<keyword evidence="11" id="KW-1185">Reference proteome</keyword>
<keyword evidence="7" id="KW-0904">Protein phosphatase</keyword>
<dbReference type="Proteomes" id="UP001346149">
    <property type="component" value="Unassembled WGS sequence"/>
</dbReference>
<evidence type="ECO:0000259" key="9">
    <source>
        <dbReference type="Pfam" id="PF00481"/>
    </source>
</evidence>
<keyword evidence="8" id="KW-0464">Manganese</keyword>
<dbReference type="GO" id="GO:0046872">
    <property type="term" value="F:metal ion binding"/>
    <property type="evidence" value="ECO:0007669"/>
    <property type="project" value="UniProtKB-KW"/>
</dbReference>
<dbReference type="Gene3D" id="3.60.40.10">
    <property type="entry name" value="PPM-type phosphatase domain"/>
    <property type="match status" value="1"/>
</dbReference>
<feature type="domain" description="PPM-type phosphatase" evidence="9">
    <location>
        <begin position="133"/>
        <end position="188"/>
    </location>
</feature>
<dbReference type="EC" id="3.1.3.16" evidence="3"/>
<dbReference type="InterPro" id="IPR036457">
    <property type="entry name" value="PPM-type-like_dom_sf"/>
</dbReference>
<comment type="cofactor">
    <cofactor evidence="1">
        <name>Mn(2+)</name>
        <dbReference type="ChEBI" id="CHEBI:29035"/>
    </cofactor>
</comment>
<dbReference type="SUPFAM" id="SSF81606">
    <property type="entry name" value="PP2C-like"/>
    <property type="match status" value="1"/>
</dbReference>
<keyword evidence="4" id="KW-0479">Metal-binding</keyword>
<accession>A0AAN7R9I0</accession>
<name>A0AAN7R9I0_TRANT</name>
<evidence type="ECO:0000256" key="2">
    <source>
        <dbReference type="ARBA" id="ARBA00001946"/>
    </source>
</evidence>
<evidence type="ECO:0000256" key="8">
    <source>
        <dbReference type="ARBA" id="ARBA00023211"/>
    </source>
</evidence>
<evidence type="ECO:0000256" key="7">
    <source>
        <dbReference type="ARBA" id="ARBA00022912"/>
    </source>
</evidence>
<dbReference type="PROSITE" id="PS01032">
    <property type="entry name" value="PPM_1"/>
    <property type="match status" value="1"/>
</dbReference>
<evidence type="ECO:0000313" key="11">
    <source>
        <dbReference type="Proteomes" id="UP001346149"/>
    </source>
</evidence>
<proteinExistence type="predicted"/>
<dbReference type="InterPro" id="IPR000222">
    <property type="entry name" value="PP2C_BS"/>
</dbReference>
<dbReference type="InterPro" id="IPR001932">
    <property type="entry name" value="PPM-type_phosphatase-like_dom"/>
</dbReference>
<keyword evidence="5" id="KW-0378">Hydrolase</keyword>
<dbReference type="Pfam" id="PF00481">
    <property type="entry name" value="PP2C"/>
    <property type="match status" value="1"/>
</dbReference>
<gene>
    <name evidence="10" type="ORF">SAY86_022691</name>
</gene>
<evidence type="ECO:0000313" key="10">
    <source>
        <dbReference type="EMBL" id="KAK4792256.1"/>
    </source>
</evidence>
<comment type="cofactor">
    <cofactor evidence="2">
        <name>Mg(2+)</name>
        <dbReference type="ChEBI" id="CHEBI:18420"/>
    </cofactor>
</comment>
<protein>
    <recommendedName>
        <fullName evidence="3">protein-serine/threonine phosphatase</fullName>
        <ecNumber evidence="3">3.1.3.16</ecNumber>
    </recommendedName>
</protein>
<comment type="caution">
    <text evidence="10">The sequence shown here is derived from an EMBL/GenBank/DDBJ whole genome shotgun (WGS) entry which is preliminary data.</text>
</comment>
<dbReference type="EMBL" id="JAXQNO010000008">
    <property type="protein sequence ID" value="KAK4792256.1"/>
    <property type="molecule type" value="Genomic_DNA"/>
</dbReference>
<evidence type="ECO:0000256" key="5">
    <source>
        <dbReference type="ARBA" id="ARBA00022801"/>
    </source>
</evidence>
<dbReference type="GO" id="GO:0004722">
    <property type="term" value="F:protein serine/threonine phosphatase activity"/>
    <property type="evidence" value="ECO:0007669"/>
    <property type="project" value="UniProtKB-EC"/>
</dbReference>
<evidence type="ECO:0000256" key="6">
    <source>
        <dbReference type="ARBA" id="ARBA00022842"/>
    </source>
</evidence>
<keyword evidence="6" id="KW-0460">Magnesium</keyword>
<dbReference type="AlphaFoldDB" id="A0AAN7R9I0"/>
<evidence type="ECO:0000256" key="1">
    <source>
        <dbReference type="ARBA" id="ARBA00001936"/>
    </source>
</evidence>
<sequence>MGQPSPLLYTVCARNFSAPTFQAPLLCRTGNSAVPDGHRSFLIITLNDLTRWSRFRTSSFRVSSRLFDAVQRLNCARKLERVTECLRFCDSSGDLSTVTTLRNLAVLLEKMGAYLSTPKAEKFSGDRENYRFRFGQSSMEGWRASMGDPHAAYPDVDSTTSFVGVYDGHGGKVVAKFCAKFLHQQVLKGYDYAAGDIGTSVQKAFSGIACLANNWWISYTSSRSQRISCLAVCQRVLDRCLAPSTINREGCDNMKMILVQFKKPICPLEQADCRCLSSSVGADCVPEHADLPPPSLHLHMQTFNDNPQLVKSHRPDETV</sequence>
<organism evidence="10 11">
    <name type="scientific">Trapa natans</name>
    <name type="common">Water chestnut</name>
    <dbReference type="NCBI Taxonomy" id="22666"/>
    <lineage>
        <taxon>Eukaryota</taxon>
        <taxon>Viridiplantae</taxon>
        <taxon>Streptophyta</taxon>
        <taxon>Embryophyta</taxon>
        <taxon>Tracheophyta</taxon>
        <taxon>Spermatophyta</taxon>
        <taxon>Magnoliopsida</taxon>
        <taxon>eudicotyledons</taxon>
        <taxon>Gunneridae</taxon>
        <taxon>Pentapetalae</taxon>
        <taxon>rosids</taxon>
        <taxon>malvids</taxon>
        <taxon>Myrtales</taxon>
        <taxon>Lythraceae</taxon>
        <taxon>Trapa</taxon>
    </lineage>
</organism>
<evidence type="ECO:0000256" key="4">
    <source>
        <dbReference type="ARBA" id="ARBA00022723"/>
    </source>
</evidence>
<reference evidence="10 11" key="1">
    <citation type="journal article" date="2023" name="Hortic Res">
        <title>Pangenome of water caltrop reveals structural variations and asymmetric subgenome divergence after allopolyploidization.</title>
        <authorList>
            <person name="Zhang X."/>
            <person name="Chen Y."/>
            <person name="Wang L."/>
            <person name="Yuan Y."/>
            <person name="Fang M."/>
            <person name="Shi L."/>
            <person name="Lu R."/>
            <person name="Comes H.P."/>
            <person name="Ma Y."/>
            <person name="Chen Y."/>
            <person name="Huang G."/>
            <person name="Zhou Y."/>
            <person name="Zheng Z."/>
            <person name="Qiu Y."/>
        </authorList>
    </citation>
    <scope>NUCLEOTIDE SEQUENCE [LARGE SCALE GENOMIC DNA]</scope>
    <source>
        <strain evidence="10">F231</strain>
    </source>
</reference>
<evidence type="ECO:0000256" key="3">
    <source>
        <dbReference type="ARBA" id="ARBA00013081"/>
    </source>
</evidence>